<keyword evidence="3" id="KW-0436">Ligase</keyword>
<comment type="similarity">
    <text evidence="1">Belongs to the class-II aminoacyl-tRNA synthetase family.</text>
</comment>
<dbReference type="GO" id="GO:0005524">
    <property type="term" value="F:ATP binding"/>
    <property type="evidence" value="ECO:0007669"/>
    <property type="project" value="UniProtKB-KW"/>
</dbReference>
<dbReference type="FunFam" id="3.30.930.10:FF:000016">
    <property type="entry name" value="Asparagine--tRNA ligase"/>
    <property type="match status" value="1"/>
</dbReference>
<dbReference type="PROSITE" id="PS50862">
    <property type="entry name" value="AA_TRNA_LIGASE_II"/>
    <property type="match status" value="1"/>
</dbReference>
<feature type="domain" description="Aminoacyl-transfer RNA synthetases class-II family profile" evidence="11">
    <location>
        <begin position="201"/>
        <end position="518"/>
    </location>
</feature>
<gene>
    <name evidence="12" type="ORF">BGZ97_001546</name>
</gene>
<accession>A0A9P6RHE7</accession>
<keyword evidence="5" id="KW-0067">ATP-binding</keyword>
<dbReference type="PANTHER" id="PTHR22594">
    <property type="entry name" value="ASPARTYL/LYSYL-TRNA SYNTHETASE"/>
    <property type="match status" value="1"/>
</dbReference>
<dbReference type="CDD" id="cd04318">
    <property type="entry name" value="EcAsnRS_like_N"/>
    <property type="match status" value="1"/>
</dbReference>
<dbReference type="NCBIfam" id="TIGR00457">
    <property type="entry name" value="asnS"/>
    <property type="match status" value="1"/>
</dbReference>
<keyword evidence="6" id="KW-0648">Protein biosynthesis</keyword>
<dbReference type="Proteomes" id="UP000823405">
    <property type="component" value="Unassembled WGS sequence"/>
</dbReference>
<dbReference type="InterPro" id="IPR004522">
    <property type="entry name" value="Asn-tRNA-ligase"/>
</dbReference>
<evidence type="ECO:0000256" key="6">
    <source>
        <dbReference type="ARBA" id="ARBA00022917"/>
    </source>
</evidence>
<dbReference type="PANTHER" id="PTHR22594:SF34">
    <property type="entry name" value="ASPARAGINE--TRNA LIGASE, MITOCHONDRIAL-RELATED"/>
    <property type="match status" value="1"/>
</dbReference>
<comment type="caution">
    <text evidence="12">The sequence shown here is derived from an EMBL/GenBank/DDBJ whole genome shotgun (WGS) entry which is preliminary data.</text>
</comment>
<evidence type="ECO:0000313" key="12">
    <source>
        <dbReference type="EMBL" id="KAG0319746.1"/>
    </source>
</evidence>
<feature type="compositionally biased region" description="Low complexity" evidence="10">
    <location>
        <begin position="253"/>
        <end position="264"/>
    </location>
</feature>
<dbReference type="CDD" id="cd00776">
    <property type="entry name" value="AsxRS_core"/>
    <property type="match status" value="1"/>
</dbReference>
<dbReference type="InterPro" id="IPR012340">
    <property type="entry name" value="NA-bd_OB-fold"/>
</dbReference>
<evidence type="ECO:0000256" key="4">
    <source>
        <dbReference type="ARBA" id="ARBA00022741"/>
    </source>
</evidence>
<dbReference type="Pfam" id="PF00152">
    <property type="entry name" value="tRNA-synt_2"/>
    <property type="match status" value="1"/>
</dbReference>
<keyword evidence="4" id="KW-0547">Nucleotide-binding</keyword>
<evidence type="ECO:0000256" key="9">
    <source>
        <dbReference type="ARBA" id="ARBA00068798"/>
    </source>
</evidence>
<evidence type="ECO:0000256" key="7">
    <source>
        <dbReference type="ARBA" id="ARBA00023146"/>
    </source>
</evidence>
<feature type="region of interest" description="Disordered" evidence="10">
    <location>
        <begin position="240"/>
        <end position="264"/>
    </location>
</feature>
<evidence type="ECO:0000256" key="2">
    <source>
        <dbReference type="ARBA" id="ARBA00012816"/>
    </source>
</evidence>
<keyword evidence="7" id="KW-0030">Aminoacyl-tRNA synthetase</keyword>
<dbReference type="InterPro" id="IPR002312">
    <property type="entry name" value="Asp/Asn-tRNA-synth_IIb"/>
</dbReference>
<protein>
    <recommendedName>
        <fullName evidence="9">Asparagine--tRNA ligase, mitochondrial</fullName>
        <ecNumber evidence="2">6.1.1.22</ecNumber>
    </recommendedName>
    <alternativeName>
        <fullName evidence="8">Asparaginyl-tRNA synthetase</fullName>
    </alternativeName>
</protein>
<dbReference type="Pfam" id="PF01336">
    <property type="entry name" value="tRNA_anti-codon"/>
    <property type="match status" value="1"/>
</dbReference>
<dbReference type="GO" id="GO:0006421">
    <property type="term" value="P:asparaginyl-tRNA aminoacylation"/>
    <property type="evidence" value="ECO:0007669"/>
    <property type="project" value="InterPro"/>
</dbReference>
<reference evidence="12" key="1">
    <citation type="journal article" date="2020" name="Fungal Divers.">
        <title>Resolving the Mortierellaceae phylogeny through synthesis of multi-gene phylogenetics and phylogenomics.</title>
        <authorList>
            <person name="Vandepol N."/>
            <person name="Liber J."/>
            <person name="Desiro A."/>
            <person name="Na H."/>
            <person name="Kennedy M."/>
            <person name="Barry K."/>
            <person name="Grigoriev I.V."/>
            <person name="Miller A.N."/>
            <person name="O'Donnell K."/>
            <person name="Stajich J.E."/>
            <person name="Bonito G."/>
        </authorList>
    </citation>
    <scope>NUCLEOTIDE SEQUENCE</scope>
    <source>
        <strain evidence="12">NVP60</strain>
    </source>
</reference>
<dbReference type="EC" id="6.1.1.22" evidence="2"/>
<dbReference type="PRINTS" id="PR01042">
    <property type="entry name" value="TRNASYNTHASP"/>
</dbReference>
<dbReference type="SUPFAM" id="SSF55681">
    <property type="entry name" value="Class II aaRS and biotin synthetases"/>
    <property type="match status" value="1"/>
</dbReference>
<dbReference type="HAMAP" id="MF_00534">
    <property type="entry name" value="Asn_tRNA_synth"/>
    <property type="match status" value="1"/>
</dbReference>
<proteinExistence type="inferred from homology"/>
<evidence type="ECO:0000256" key="8">
    <source>
        <dbReference type="ARBA" id="ARBA00029886"/>
    </source>
</evidence>
<evidence type="ECO:0000256" key="5">
    <source>
        <dbReference type="ARBA" id="ARBA00022840"/>
    </source>
</evidence>
<sequence>MNMLGQVRHQTVKALNTASPSSLVQQQQRLFATSFTRAQATTTTSQVPILKPSAAARSIPPALPNKTIKSILTTTKPDTVVKVQGWIRSTRHQKHVTFVEVNDGSSLKGVQAILNGGQGKGLVAGTSVELEGTLVKSLGKEQALELQVSNMKVIGSCDAETYPLQKKRHSFEFLREISHLRSRAKTASAILRLRSASAWGFQKFFESQEFVQVHTPLLTSHDCEGGGEVFKIAPRISARAQQQHEEKKGSNQESLSASSPSSGPAPSEFFGSSVYLTVSGQLHLEIIASALSRVYTMGPVFRAEPSMTPRHLSEFWMLEAEVAFLDKLDHLLDFSEACLRETTRYLLENCSEDIEFLNTWIDKSLKQRLTQMVEEPFKRMTYTEAVEILQKSGEKFEFEPKWGQGLQSEHEKWLAGSYCKGPVFVTDYPAKLKPFYMRKNDENLLVPGIGELMGGSLREERPEVLKQQLLDFGLGEEEYQWYMDLRKYGTVPHGGWGIGFERYLLMVTGMDNVRDIIPFPRYNNHCKF</sequence>
<keyword evidence="13" id="KW-1185">Reference proteome</keyword>
<evidence type="ECO:0000256" key="3">
    <source>
        <dbReference type="ARBA" id="ARBA00022598"/>
    </source>
</evidence>
<dbReference type="OrthoDB" id="1931232at2759"/>
<dbReference type="Gene3D" id="3.30.930.10">
    <property type="entry name" value="Bira Bifunctional Protein, Domain 2"/>
    <property type="match status" value="1"/>
</dbReference>
<dbReference type="InterPro" id="IPR004364">
    <property type="entry name" value="Aa-tRNA-synt_II"/>
</dbReference>
<evidence type="ECO:0000256" key="10">
    <source>
        <dbReference type="SAM" id="MobiDB-lite"/>
    </source>
</evidence>
<dbReference type="InterPro" id="IPR045864">
    <property type="entry name" value="aa-tRNA-synth_II/BPL/LPL"/>
</dbReference>
<dbReference type="NCBIfam" id="NF003037">
    <property type="entry name" value="PRK03932.1"/>
    <property type="match status" value="1"/>
</dbReference>
<organism evidence="12 13">
    <name type="scientific">Linnemannia gamsii</name>
    <dbReference type="NCBI Taxonomy" id="64522"/>
    <lineage>
        <taxon>Eukaryota</taxon>
        <taxon>Fungi</taxon>
        <taxon>Fungi incertae sedis</taxon>
        <taxon>Mucoromycota</taxon>
        <taxon>Mortierellomycotina</taxon>
        <taxon>Mortierellomycetes</taxon>
        <taxon>Mortierellales</taxon>
        <taxon>Mortierellaceae</taxon>
        <taxon>Linnemannia</taxon>
    </lineage>
</organism>
<name>A0A9P6RHE7_9FUNG</name>
<dbReference type="AlphaFoldDB" id="A0A9P6RHE7"/>
<dbReference type="GO" id="GO:0004816">
    <property type="term" value="F:asparagine-tRNA ligase activity"/>
    <property type="evidence" value="ECO:0007669"/>
    <property type="project" value="UniProtKB-EC"/>
</dbReference>
<evidence type="ECO:0000313" key="13">
    <source>
        <dbReference type="Proteomes" id="UP000823405"/>
    </source>
</evidence>
<dbReference type="EMBL" id="JAAAIN010000132">
    <property type="protein sequence ID" value="KAG0319746.1"/>
    <property type="molecule type" value="Genomic_DNA"/>
</dbReference>
<dbReference type="Gene3D" id="2.40.50.140">
    <property type="entry name" value="Nucleic acid-binding proteins"/>
    <property type="match status" value="1"/>
</dbReference>
<evidence type="ECO:0000259" key="11">
    <source>
        <dbReference type="PROSITE" id="PS50862"/>
    </source>
</evidence>
<dbReference type="InterPro" id="IPR006195">
    <property type="entry name" value="aa-tRNA-synth_II"/>
</dbReference>
<dbReference type="InterPro" id="IPR004365">
    <property type="entry name" value="NA-bd_OB_tRNA"/>
</dbReference>
<dbReference type="SUPFAM" id="SSF50249">
    <property type="entry name" value="Nucleic acid-binding proteins"/>
    <property type="match status" value="1"/>
</dbReference>
<dbReference type="GO" id="GO:0005739">
    <property type="term" value="C:mitochondrion"/>
    <property type="evidence" value="ECO:0007669"/>
    <property type="project" value="TreeGrafter"/>
</dbReference>
<evidence type="ECO:0000256" key="1">
    <source>
        <dbReference type="ARBA" id="ARBA00008226"/>
    </source>
</evidence>
<dbReference type="GO" id="GO:0003676">
    <property type="term" value="F:nucleic acid binding"/>
    <property type="evidence" value="ECO:0007669"/>
    <property type="project" value="InterPro"/>
</dbReference>